<name>A0ACB9GXS5_CICIN</name>
<comment type="caution">
    <text evidence="1">The sequence shown here is derived from an EMBL/GenBank/DDBJ whole genome shotgun (WGS) entry which is preliminary data.</text>
</comment>
<reference evidence="2" key="1">
    <citation type="journal article" date="2022" name="Mol. Ecol. Resour.">
        <title>The genomes of chicory, endive, great burdock and yacon provide insights into Asteraceae palaeo-polyploidization history and plant inulin production.</title>
        <authorList>
            <person name="Fan W."/>
            <person name="Wang S."/>
            <person name="Wang H."/>
            <person name="Wang A."/>
            <person name="Jiang F."/>
            <person name="Liu H."/>
            <person name="Zhao H."/>
            <person name="Xu D."/>
            <person name="Zhang Y."/>
        </authorList>
    </citation>
    <scope>NUCLEOTIDE SEQUENCE [LARGE SCALE GENOMIC DNA]</scope>
    <source>
        <strain evidence="2">cv. Punajuju</strain>
    </source>
</reference>
<protein>
    <submittedName>
        <fullName evidence="1">Uncharacterized protein</fullName>
    </submittedName>
</protein>
<dbReference type="Proteomes" id="UP001055811">
    <property type="component" value="Linkage Group LG01"/>
</dbReference>
<reference evidence="1 2" key="2">
    <citation type="journal article" date="2022" name="Mol. Ecol. Resour.">
        <title>The genomes of chicory, endive, great burdock and yacon provide insights into Asteraceae paleo-polyploidization history and plant inulin production.</title>
        <authorList>
            <person name="Fan W."/>
            <person name="Wang S."/>
            <person name="Wang H."/>
            <person name="Wang A."/>
            <person name="Jiang F."/>
            <person name="Liu H."/>
            <person name="Zhao H."/>
            <person name="Xu D."/>
            <person name="Zhang Y."/>
        </authorList>
    </citation>
    <scope>NUCLEOTIDE SEQUENCE [LARGE SCALE GENOMIC DNA]</scope>
    <source>
        <strain evidence="2">cv. Punajuju</strain>
        <tissue evidence="1">Leaves</tissue>
    </source>
</reference>
<accession>A0ACB9GXS5</accession>
<organism evidence="1 2">
    <name type="scientific">Cichorium intybus</name>
    <name type="common">Chicory</name>
    <dbReference type="NCBI Taxonomy" id="13427"/>
    <lineage>
        <taxon>Eukaryota</taxon>
        <taxon>Viridiplantae</taxon>
        <taxon>Streptophyta</taxon>
        <taxon>Embryophyta</taxon>
        <taxon>Tracheophyta</taxon>
        <taxon>Spermatophyta</taxon>
        <taxon>Magnoliopsida</taxon>
        <taxon>eudicotyledons</taxon>
        <taxon>Gunneridae</taxon>
        <taxon>Pentapetalae</taxon>
        <taxon>asterids</taxon>
        <taxon>campanulids</taxon>
        <taxon>Asterales</taxon>
        <taxon>Asteraceae</taxon>
        <taxon>Cichorioideae</taxon>
        <taxon>Cichorieae</taxon>
        <taxon>Cichoriinae</taxon>
        <taxon>Cichorium</taxon>
    </lineage>
</organism>
<sequence>MKKESITDGIDFRHVSQLNRIQIASVNICYSQFNPADKYFINCGSLSNTSIGNRVFISDNLASSFLSTPQNVLVDTSADSAPSSEYSELDFKSDGAQLKEYSVNVTSGDLEITFTPSGSSFAFLNALEVVSVPDSLITDDATSVTPPTNFNGLLNKALETVARVNMGGPTIRPSNDSLWRFWATDRSFSITPNLESNASKLTAVKYLSGGATLDNAPVSHLIRLHFCDIVSTSANTLYFNVYIGDSNVLPDLHLPLATAYYADFVTQSLNNSQIRISIGPSTIEDVYPDAILNGVEIMKISSSNGSLSGGNIANTPNSKSGSKKSSRGTFSRCRFVMCL</sequence>
<dbReference type="EMBL" id="CM042009">
    <property type="protein sequence ID" value="KAI3788310.1"/>
    <property type="molecule type" value="Genomic_DNA"/>
</dbReference>
<keyword evidence="2" id="KW-1185">Reference proteome</keyword>
<gene>
    <name evidence="1" type="ORF">L2E82_01071</name>
</gene>
<evidence type="ECO:0000313" key="1">
    <source>
        <dbReference type="EMBL" id="KAI3788310.1"/>
    </source>
</evidence>
<proteinExistence type="predicted"/>
<evidence type="ECO:0000313" key="2">
    <source>
        <dbReference type="Proteomes" id="UP001055811"/>
    </source>
</evidence>